<evidence type="ECO:0000256" key="5">
    <source>
        <dbReference type="ARBA" id="ARBA00022692"/>
    </source>
</evidence>
<keyword evidence="10" id="KW-1185">Reference proteome</keyword>
<feature type="transmembrane region" description="Helical" evidence="8">
    <location>
        <begin position="315"/>
        <end position="337"/>
    </location>
</feature>
<reference evidence="9 10" key="1">
    <citation type="submission" date="2021-12" db="EMBL/GenBank/DDBJ databases">
        <title>Discovery of the Pendulisporaceae a myxobacterial family with distinct sporulation behavior and unique specialized metabolism.</title>
        <authorList>
            <person name="Garcia R."/>
            <person name="Popoff A."/>
            <person name="Bader C.D."/>
            <person name="Loehr J."/>
            <person name="Walesch S."/>
            <person name="Walt C."/>
            <person name="Boldt J."/>
            <person name="Bunk B."/>
            <person name="Haeckl F.J.F.P.J."/>
            <person name="Gunesch A.P."/>
            <person name="Birkelbach J."/>
            <person name="Nuebel U."/>
            <person name="Pietschmann T."/>
            <person name="Bach T."/>
            <person name="Mueller R."/>
        </authorList>
    </citation>
    <scope>NUCLEOTIDE SEQUENCE [LARGE SCALE GENOMIC DNA]</scope>
    <source>
        <strain evidence="9 10">MSr12523</strain>
    </source>
</reference>
<feature type="transmembrane region" description="Helical" evidence="8">
    <location>
        <begin position="375"/>
        <end position="394"/>
    </location>
</feature>
<comment type="subcellular location">
    <subcellularLocation>
        <location evidence="1">Cell membrane</location>
        <topology evidence="1">Multi-pass membrane protein</topology>
    </subcellularLocation>
</comment>
<keyword evidence="5 8" id="KW-0812">Transmembrane</keyword>
<evidence type="ECO:0000256" key="7">
    <source>
        <dbReference type="ARBA" id="ARBA00023136"/>
    </source>
</evidence>
<evidence type="ECO:0000256" key="6">
    <source>
        <dbReference type="ARBA" id="ARBA00022989"/>
    </source>
</evidence>
<feature type="transmembrane region" description="Helical" evidence="8">
    <location>
        <begin position="289"/>
        <end position="308"/>
    </location>
</feature>
<accession>A0ABZ2KI86</accession>
<evidence type="ECO:0000256" key="1">
    <source>
        <dbReference type="ARBA" id="ARBA00004651"/>
    </source>
</evidence>
<keyword evidence="4" id="KW-0808">Transferase</keyword>
<gene>
    <name evidence="9" type="ORF">LZC95_07295</name>
</gene>
<evidence type="ECO:0000256" key="4">
    <source>
        <dbReference type="ARBA" id="ARBA00022679"/>
    </source>
</evidence>
<evidence type="ECO:0000256" key="3">
    <source>
        <dbReference type="ARBA" id="ARBA00022676"/>
    </source>
</evidence>
<name>A0ABZ2KI86_9BACT</name>
<keyword evidence="3" id="KW-0328">Glycosyltransferase</keyword>
<feature type="transmembrane region" description="Helical" evidence="8">
    <location>
        <begin position="126"/>
        <end position="146"/>
    </location>
</feature>
<sequence length="524" mass="56321">MPKEAAPQLTRTRERVLAIAAAGLLLRLLLVVRDATVLDRLFVPDDTYYTLGIARGLARGWGPSIDGAHLTNGFQPLIAFLVAPAYWVTADPIGPLRWAWFLLILADVASALLLARLAWRATGREVAACCACAFWALSPVAIANAMGGLEASLAVACELACVEAWCAARERSTRGAWLLTGALAGLALLARVDAVIVLGVLALTSVRDVRALGWAALGAGLVLAPWWAYEAVRLGTIVPTSGQAVRAQVAEHRARYLTTLGQMGWALGAVLEPWGARLLDLRLFFYRQTWLTAVVAPVGTAALLAAVWRARVARPIAGFVTGALLLFPFYALYVPALWFFPRYLAPVHAALALLAAVGLAHLAEMRHRAWPWTRNAAALVLAVSCAVDVGYVLARPERTPDEDLHGAKGYREAALAVLDMTPPGAVVGALQSGALSYFADGRNVRVVNLDGVVDDEAKAAFHAHRLAAFARARGMTHFADWTWNREAFVRHAGDPAITDACFVPLGEAPPQPPDRFVLYAFVCR</sequence>
<feature type="transmembrane region" description="Helical" evidence="8">
    <location>
        <begin position="177"/>
        <end position="204"/>
    </location>
</feature>
<evidence type="ECO:0000313" key="10">
    <source>
        <dbReference type="Proteomes" id="UP001379533"/>
    </source>
</evidence>
<evidence type="ECO:0000313" key="9">
    <source>
        <dbReference type="EMBL" id="WXA96639.1"/>
    </source>
</evidence>
<proteinExistence type="predicted"/>
<dbReference type="Proteomes" id="UP001379533">
    <property type="component" value="Chromosome"/>
</dbReference>
<keyword evidence="2" id="KW-1003">Cell membrane</keyword>
<dbReference type="RefSeq" id="WP_394847258.1">
    <property type="nucleotide sequence ID" value="NZ_CP089982.1"/>
</dbReference>
<organism evidence="9 10">
    <name type="scientific">Pendulispora brunnea</name>
    <dbReference type="NCBI Taxonomy" id="2905690"/>
    <lineage>
        <taxon>Bacteria</taxon>
        <taxon>Pseudomonadati</taxon>
        <taxon>Myxococcota</taxon>
        <taxon>Myxococcia</taxon>
        <taxon>Myxococcales</taxon>
        <taxon>Sorangiineae</taxon>
        <taxon>Pendulisporaceae</taxon>
        <taxon>Pendulispora</taxon>
    </lineage>
</organism>
<dbReference type="InterPro" id="IPR050297">
    <property type="entry name" value="LipidA_mod_glycosyltrf_83"/>
</dbReference>
<feature type="transmembrane region" description="Helical" evidence="8">
    <location>
        <begin position="98"/>
        <end position="119"/>
    </location>
</feature>
<feature type="transmembrane region" description="Helical" evidence="8">
    <location>
        <begin position="343"/>
        <end position="363"/>
    </location>
</feature>
<evidence type="ECO:0000256" key="2">
    <source>
        <dbReference type="ARBA" id="ARBA00022475"/>
    </source>
</evidence>
<dbReference type="EMBL" id="CP089982">
    <property type="protein sequence ID" value="WXA96639.1"/>
    <property type="molecule type" value="Genomic_DNA"/>
</dbReference>
<evidence type="ECO:0008006" key="11">
    <source>
        <dbReference type="Google" id="ProtNLM"/>
    </source>
</evidence>
<protein>
    <recommendedName>
        <fullName evidence="11">Glycosyltransferase RgtA/B/C/D-like domain-containing protein</fullName>
    </recommendedName>
</protein>
<keyword evidence="7 8" id="KW-0472">Membrane</keyword>
<keyword evidence="6 8" id="KW-1133">Transmembrane helix</keyword>
<dbReference type="PANTHER" id="PTHR33908">
    <property type="entry name" value="MANNOSYLTRANSFERASE YKCB-RELATED"/>
    <property type="match status" value="1"/>
</dbReference>
<dbReference type="PANTHER" id="PTHR33908:SF11">
    <property type="entry name" value="MEMBRANE PROTEIN"/>
    <property type="match status" value="1"/>
</dbReference>
<evidence type="ECO:0000256" key="8">
    <source>
        <dbReference type="SAM" id="Phobius"/>
    </source>
</evidence>
<feature type="transmembrane region" description="Helical" evidence="8">
    <location>
        <begin position="211"/>
        <end position="229"/>
    </location>
</feature>